<dbReference type="Proteomes" id="UP000485880">
    <property type="component" value="Unassembled WGS sequence"/>
</dbReference>
<evidence type="ECO:0000313" key="4">
    <source>
        <dbReference type="Proteomes" id="UP000294360"/>
    </source>
</evidence>
<dbReference type="KEGG" id="mtun:MTUNDRAET4_3233"/>
<gene>
    <name evidence="2" type="primary">pmtA</name>
    <name evidence="3" type="ORF">MPC4_220019</name>
    <name evidence="2" type="ORF">MTUNDRAET4_3233</name>
</gene>
<dbReference type="InterPro" id="IPR029063">
    <property type="entry name" value="SAM-dependent_MTases_sf"/>
</dbReference>
<dbReference type="GO" id="GO:0004608">
    <property type="term" value="F:phosphatidylethanolamine N-methyltransferase activity"/>
    <property type="evidence" value="ECO:0007669"/>
    <property type="project" value="UniProtKB-EC"/>
</dbReference>
<dbReference type="InterPro" id="IPR013216">
    <property type="entry name" value="Methyltransf_11"/>
</dbReference>
<dbReference type="AlphaFoldDB" id="A0A4U8Z3V0"/>
<name>A0A4U8Z3V0_METTU</name>
<dbReference type="EMBL" id="CABFMQ020000079">
    <property type="protein sequence ID" value="VTZ50289.1"/>
    <property type="molecule type" value="Genomic_DNA"/>
</dbReference>
<organism evidence="2 4">
    <name type="scientific">Methylocella tundrae</name>
    <dbReference type="NCBI Taxonomy" id="227605"/>
    <lineage>
        <taxon>Bacteria</taxon>
        <taxon>Pseudomonadati</taxon>
        <taxon>Pseudomonadota</taxon>
        <taxon>Alphaproteobacteria</taxon>
        <taxon>Hyphomicrobiales</taxon>
        <taxon>Beijerinckiaceae</taxon>
        <taxon>Methylocella</taxon>
    </lineage>
</organism>
<proteinExistence type="predicted"/>
<dbReference type="EC" id="2.1.1.17" evidence="2"/>
<sequence length="234" mass="25596">MTEQNHSGQASALEAVYAPAAADAAVLDNIHVKSSYARWAPIYDLVFALVLRPGRQAAAAAAERPGGRVLDVGVGTGLELPMFDRRTHLIGVDLSEPMLRRAQRRVSAKALANVEGLIVMDAMRLAFPDAHFDAVVAPYVLTVVPEPHATLDELVRVVKRGGEIILVNHIGAAKGPMAWIESWLSLRSADLGWRPGFQWSILGDWIAANRSVRLLERRRLAPFGLFTLARLQKL</sequence>
<evidence type="ECO:0000313" key="3">
    <source>
        <dbReference type="EMBL" id="VTZ50289.1"/>
    </source>
</evidence>
<reference evidence="3 5" key="2">
    <citation type="submission" date="2019-05" db="EMBL/GenBank/DDBJ databases">
        <authorList>
            <person name="Farhan Ul Haque M."/>
        </authorList>
    </citation>
    <scope>NUCLEOTIDE SEQUENCE [LARGE SCALE GENOMIC DNA]</scope>
    <source>
        <strain evidence="3">2</strain>
    </source>
</reference>
<dbReference type="OrthoDB" id="9777830at2"/>
<evidence type="ECO:0000313" key="5">
    <source>
        <dbReference type="Proteomes" id="UP000485880"/>
    </source>
</evidence>
<keyword evidence="2" id="KW-0808">Transferase</keyword>
<dbReference type="SUPFAM" id="SSF53335">
    <property type="entry name" value="S-adenosyl-L-methionine-dependent methyltransferases"/>
    <property type="match status" value="1"/>
</dbReference>
<evidence type="ECO:0000313" key="2">
    <source>
        <dbReference type="EMBL" id="VFU10120.1"/>
    </source>
</evidence>
<accession>A0A4U8Z3V0</accession>
<feature type="domain" description="Methyltransferase type 11" evidence="1">
    <location>
        <begin position="70"/>
        <end position="166"/>
    </location>
</feature>
<dbReference type="Gene3D" id="3.40.50.150">
    <property type="entry name" value="Vaccinia Virus protein VP39"/>
    <property type="match status" value="1"/>
</dbReference>
<keyword evidence="2" id="KW-0489">Methyltransferase</keyword>
<evidence type="ECO:0000259" key="1">
    <source>
        <dbReference type="Pfam" id="PF08241"/>
    </source>
</evidence>
<reference evidence="2 4" key="1">
    <citation type="submission" date="2019-03" db="EMBL/GenBank/DDBJ databases">
        <authorList>
            <person name="Kox A.R. M."/>
        </authorList>
    </citation>
    <scope>NUCLEOTIDE SEQUENCE [LARGE SCALE GENOMIC DNA]</scope>
    <source>
        <strain evidence="2">MTUNDRAET4 annotated genome</strain>
    </source>
</reference>
<dbReference type="Pfam" id="PF08241">
    <property type="entry name" value="Methyltransf_11"/>
    <property type="match status" value="1"/>
</dbReference>
<dbReference type="Proteomes" id="UP000294360">
    <property type="component" value="Chromosome"/>
</dbReference>
<dbReference type="PANTHER" id="PTHR42912">
    <property type="entry name" value="METHYLTRANSFERASE"/>
    <property type="match status" value="1"/>
</dbReference>
<dbReference type="PANTHER" id="PTHR42912:SF80">
    <property type="entry name" value="METHYLTRANSFERASE DOMAIN-CONTAINING PROTEIN"/>
    <property type="match status" value="1"/>
</dbReference>
<protein>
    <submittedName>
        <fullName evidence="2">Phosphatidylethanolamine N-methyltransferase</fullName>
        <ecNumber evidence="2">2.1.1.17</ecNumber>
    </submittedName>
</protein>
<dbReference type="InterPro" id="IPR050508">
    <property type="entry name" value="Methyltransf_Superfamily"/>
</dbReference>
<keyword evidence="5" id="KW-1185">Reference proteome</keyword>
<dbReference type="CDD" id="cd02440">
    <property type="entry name" value="AdoMet_MTases"/>
    <property type="match status" value="1"/>
</dbReference>
<dbReference type="GO" id="GO:0032259">
    <property type="term" value="P:methylation"/>
    <property type="evidence" value="ECO:0007669"/>
    <property type="project" value="UniProtKB-KW"/>
</dbReference>
<dbReference type="EMBL" id="LR536450">
    <property type="protein sequence ID" value="VFU10120.1"/>
    <property type="molecule type" value="Genomic_DNA"/>
</dbReference>